<keyword evidence="2" id="KW-0677">Repeat</keyword>
<keyword evidence="1" id="KW-0880">Kelch repeat</keyword>
<organism evidence="4 5">
    <name type="scientific">Naegleria lovaniensis</name>
    <name type="common">Amoeba</name>
    <dbReference type="NCBI Taxonomy" id="51637"/>
    <lineage>
        <taxon>Eukaryota</taxon>
        <taxon>Discoba</taxon>
        <taxon>Heterolobosea</taxon>
        <taxon>Tetramitia</taxon>
        <taxon>Eutetramitia</taxon>
        <taxon>Vahlkampfiidae</taxon>
        <taxon>Naegleria</taxon>
    </lineage>
</organism>
<keyword evidence="5" id="KW-1185">Reference proteome</keyword>
<feature type="region of interest" description="Disordered" evidence="3">
    <location>
        <begin position="384"/>
        <end position="428"/>
    </location>
</feature>
<evidence type="ECO:0000256" key="2">
    <source>
        <dbReference type="ARBA" id="ARBA00022737"/>
    </source>
</evidence>
<dbReference type="InterPro" id="IPR015915">
    <property type="entry name" value="Kelch-typ_b-propeller"/>
</dbReference>
<evidence type="ECO:0000313" key="5">
    <source>
        <dbReference type="Proteomes" id="UP000816034"/>
    </source>
</evidence>
<comment type="caution">
    <text evidence="4">The sequence shown here is derived from an EMBL/GenBank/DDBJ whole genome shotgun (WGS) entry which is preliminary data.</text>
</comment>
<proteinExistence type="predicted"/>
<dbReference type="PANTHER" id="PTHR46093">
    <property type="entry name" value="ACYL-COA-BINDING DOMAIN-CONTAINING PROTEIN 5"/>
    <property type="match status" value="1"/>
</dbReference>
<dbReference type="Pfam" id="PF24681">
    <property type="entry name" value="Kelch_KLHDC2_KLHL20_DRC7"/>
    <property type="match status" value="1"/>
</dbReference>
<name>A0AA88KTJ7_NAELO</name>
<dbReference type="SUPFAM" id="SSF117281">
    <property type="entry name" value="Kelch motif"/>
    <property type="match status" value="2"/>
</dbReference>
<dbReference type="InterPro" id="IPR006652">
    <property type="entry name" value="Kelch_1"/>
</dbReference>
<dbReference type="RefSeq" id="XP_044552669.1">
    <property type="nucleotide sequence ID" value="XM_044687271.1"/>
</dbReference>
<dbReference type="Pfam" id="PF01344">
    <property type="entry name" value="Kelch_1"/>
    <property type="match status" value="1"/>
</dbReference>
<gene>
    <name evidence="4" type="ORF">C9374_000116</name>
</gene>
<dbReference type="GeneID" id="68092578"/>
<sequence length="443" mass="49695">MKIFEVNASGVGPGGVCYQVMEVVGTKFYCLLGQRASSAKPNAIHIFDMVKKEWQEIENPNGTSPTPRAMPASCVVGNKIYVFGGYSQATPVSNHTVYNGMYSFDTETHTWTHIECQGLCPDPRAGAQMWQYKGKIYLVGGCQGRQLYFTSLYEYNIEENIWKTVETTGYISSSSEFNPIVNPSNQNESKTQCPERFCCFSVSAIENLVYIFGGLFAHEEMDKHSASNAMFVLDMETLEWIKPVFADDNNIIPGARASHTMTAVGPNLILAGGCNVVNNSDYDQHVYLFNILERKWYRLTDFFFGSHMPKLVGLSSAYCKETKELFYLGGKGADDVLKNHFYLIDTKLIKQINDYSNDSSTSESIKRAHRKSIRALEDIKTKDRTASNSYGTRDKRSKSSAVAYSPLPQHDTDEDDSGLLDGDTKTNRRRTVGSITKLFSRIK</sequence>
<dbReference type="AlphaFoldDB" id="A0AA88KTJ7"/>
<reference evidence="4 5" key="1">
    <citation type="journal article" date="2018" name="BMC Genomics">
        <title>The genome of Naegleria lovaniensis, the basis for a comparative approach to unravel pathogenicity factors of the human pathogenic amoeba N. fowleri.</title>
        <authorList>
            <person name="Liechti N."/>
            <person name="Schurch N."/>
            <person name="Bruggmann R."/>
            <person name="Wittwer M."/>
        </authorList>
    </citation>
    <scope>NUCLEOTIDE SEQUENCE [LARGE SCALE GENOMIC DNA]</scope>
    <source>
        <strain evidence="4 5">ATCC 30569</strain>
    </source>
</reference>
<accession>A0AA88KTJ7</accession>
<dbReference type="Proteomes" id="UP000816034">
    <property type="component" value="Unassembled WGS sequence"/>
</dbReference>
<dbReference type="Gene3D" id="2.120.10.80">
    <property type="entry name" value="Kelch-type beta propeller"/>
    <property type="match status" value="2"/>
</dbReference>
<protein>
    <submittedName>
        <fullName evidence="4">Uncharacterized protein</fullName>
    </submittedName>
</protein>
<evidence type="ECO:0000313" key="4">
    <source>
        <dbReference type="EMBL" id="KAG2388677.1"/>
    </source>
</evidence>
<evidence type="ECO:0000256" key="3">
    <source>
        <dbReference type="SAM" id="MobiDB-lite"/>
    </source>
</evidence>
<dbReference type="EMBL" id="PYSW02000009">
    <property type="protein sequence ID" value="KAG2388677.1"/>
    <property type="molecule type" value="Genomic_DNA"/>
</dbReference>
<dbReference type="PANTHER" id="PTHR46093:SF18">
    <property type="entry name" value="FIBRONECTIN TYPE-III DOMAIN-CONTAINING PROTEIN"/>
    <property type="match status" value="1"/>
</dbReference>
<evidence type="ECO:0000256" key="1">
    <source>
        <dbReference type="ARBA" id="ARBA00022441"/>
    </source>
</evidence>